<evidence type="ECO:0000256" key="6">
    <source>
        <dbReference type="ARBA" id="ARBA00023157"/>
    </source>
</evidence>
<reference evidence="10" key="1">
    <citation type="submission" date="2023-06" db="EMBL/GenBank/DDBJ databases">
        <title>Reference genome for the Northern bat (Eptesicus nilssonii), a most northern bat species.</title>
        <authorList>
            <person name="Laine V.N."/>
            <person name="Pulliainen A.T."/>
            <person name="Lilley T.M."/>
        </authorList>
    </citation>
    <scope>NUCLEOTIDE SEQUENCE</scope>
    <source>
        <strain evidence="10">BLF_Eptnil</strain>
        <tissue evidence="10">Kidney</tissue>
    </source>
</reference>
<dbReference type="GO" id="GO:0005152">
    <property type="term" value="F:interleukin-1 receptor antagonist activity"/>
    <property type="evidence" value="ECO:0007669"/>
    <property type="project" value="TreeGrafter"/>
</dbReference>
<dbReference type="InterPro" id="IPR008996">
    <property type="entry name" value="IL1/FGF"/>
</dbReference>
<proteinExistence type="inferred from homology"/>
<dbReference type="InterPro" id="IPR003297">
    <property type="entry name" value="IL-1RA/IL-36"/>
</dbReference>
<keyword evidence="4" id="KW-0964">Secreted</keyword>
<evidence type="ECO:0000256" key="9">
    <source>
        <dbReference type="ARBA" id="ARBA00034096"/>
    </source>
</evidence>
<keyword evidence="11" id="KW-1185">Reference proteome</keyword>
<dbReference type="GO" id="GO:0005615">
    <property type="term" value="C:extracellular space"/>
    <property type="evidence" value="ECO:0007669"/>
    <property type="project" value="InterPro"/>
</dbReference>
<evidence type="ECO:0000256" key="7">
    <source>
        <dbReference type="ARBA" id="ARBA00023180"/>
    </source>
</evidence>
<evidence type="ECO:0000256" key="5">
    <source>
        <dbReference type="ARBA" id="ARBA00022729"/>
    </source>
</evidence>
<evidence type="ECO:0000313" key="11">
    <source>
        <dbReference type="Proteomes" id="UP001177744"/>
    </source>
</evidence>
<evidence type="ECO:0000256" key="3">
    <source>
        <dbReference type="ARBA" id="ARBA00020519"/>
    </source>
</evidence>
<dbReference type="InterPro" id="IPR020877">
    <property type="entry name" value="IL-1_CS"/>
</dbReference>
<dbReference type="SMART" id="SM00125">
    <property type="entry name" value="IL1"/>
    <property type="match status" value="1"/>
</dbReference>
<comment type="subcellular location">
    <subcellularLocation>
        <location evidence="1">Secreted</location>
    </subcellularLocation>
</comment>
<dbReference type="AlphaFoldDB" id="A0AA40HKE6"/>
<name>A0AA40HKE6_CNENI</name>
<dbReference type="PANTHER" id="PTHR10078:SF28">
    <property type="entry name" value="INTERLEUKIN-1 RECEPTOR ANTAGONIST PROTEIN"/>
    <property type="match status" value="1"/>
</dbReference>
<dbReference type="SUPFAM" id="SSF50353">
    <property type="entry name" value="Cytokine"/>
    <property type="match status" value="1"/>
</dbReference>
<dbReference type="GO" id="GO:2000660">
    <property type="term" value="P:negative regulation of interleukin-1-mediated signaling pathway"/>
    <property type="evidence" value="ECO:0007669"/>
    <property type="project" value="TreeGrafter"/>
</dbReference>
<keyword evidence="5" id="KW-0732">Signal</keyword>
<comment type="function">
    <text evidence="9">Anti-inflammatory antagonist of interleukin-1 family of proinflammatory cytokines such as interleukin-1beta/IL1B and interleukin-1alpha/IL1A. Protects from immune dysregulation and uncontrolled systemic inflammation triggered by IL1 for a range of innate stimulatory agents such as pathogens.</text>
</comment>
<comment type="similarity">
    <text evidence="2">Belongs to the IL-1 family.</text>
</comment>
<evidence type="ECO:0000256" key="1">
    <source>
        <dbReference type="ARBA" id="ARBA00004613"/>
    </source>
</evidence>
<sequence length="231" mass="25611">MGVNMQGFPWTPAYCPSWDVDSLVFLSLLATFFISSSSGPEWQSLLYEAPQDGNLQVPPQSPNLSPPLPVPFRDSLPPLRQEALQDASLQHWVSLAVAAGQTVCVCSQRIWDVNQKTFYLRNNQLVAGYLQGPNTKLEEKIDVVPVKPHTVLLGIHGGKLCLACVKAGDEIRLQLERYTFIRSDSGPTTTFESVACPGWFLCTALEADQPVSLTNAPREAIRVTKFYFQQD</sequence>
<dbReference type="GO" id="GO:0005125">
    <property type="term" value="F:cytokine activity"/>
    <property type="evidence" value="ECO:0007669"/>
    <property type="project" value="InterPro"/>
</dbReference>
<keyword evidence="6" id="KW-1015">Disulfide bond</keyword>
<protein>
    <recommendedName>
        <fullName evidence="3">Interleukin-1 receptor antagonist protein</fullName>
    </recommendedName>
    <alternativeName>
        <fullName evidence="8">IL1 inhibitor</fullName>
    </alternativeName>
</protein>
<comment type="caution">
    <text evidence="10">The sequence shown here is derived from an EMBL/GenBank/DDBJ whole genome shotgun (WGS) entry which is preliminary data.</text>
</comment>
<dbReference type="EMBL" id="JAULJE010000017">
    <property type="protein sequence ID" value="KAK1332861.1"/>
    <property type="molecule type" value="Genomic_DNA"/>
</dbReference>
<organism evidence="10 11">
    <name type="scientific">Cnephaeus nilssonii</name>
    <name type="common">Northern bat</name>
    <name type="synonym">Eptesicus nilssonii</name>
    <dbReference type="NCBI Taxonomy" id="3371016"/>
    <lineage>
        <taxon>Eukaryota</taxon>
        <taxon>Metazoa</taxon>
        <taxon>Chordata</taxon>
        <taxon>Craniata</taxon>
        <taxon>Vertebrata</taxon>
        <taxon>Euteleostomi</taxon>
        <taxon>Mammalia</taxon>
        <taxon>Eutheria</taxon>
        <taxon>Laurasiatheria</taxon>
        <taxon>Chiroptera</taxon>
        <taxon>Yangochiroptera</taxon>
        <taxon>Vespertilionidae</taxon>
        <taxon>Cnephaeus</taxon>
    </lineage>
</organism>
<keyword evidence="7" id="KW-0325">Glycoprotein</keyword>
<dbReference type="GO" id="GO:0005149">
    <property type="term" value="F:interleukin-1 receptor binding"/>
    <property type="evidence" value="ECO:0007669"/>
    <property type="project" value="InterPro"/>
</dbReference>
<gene>
    <name evidence="10" type="ORF">QTO34_006392</name>
</gene>
<dbReference type="InterPro" id="IPR000975">
    <property type="entry name" value="IL-1_fam"/>
</dbReference>
<dbReference type="PRINTS" id="PR01360">
    <property type="entry name" value="INTRLEUKIN1X"/>
</dbReference>
<dbReference type="PROSITE" id="PS00253">
    <property type="entry name" value="INTERLEUKIN_1"/>
    <property type="match status" value="1"/>
</dbReference>
<evidence type="ECO:0000313" key="10">
    <source>
        <dbReference type="EMBL" id="KAK1332861.1"/>
    </source>
</evidence>
<evidence type="ECO:0000256" key="2">
    <source>
        <dbReference type="ARBA" id="ARBA00010448"/>
    </source>
</evidence>
<accession>A0AA40HKE6</accession>
<evidence type="ECO:0000256" key="8">
    <source>
        <dbReference type="ARBA" id="ARBA00032732"/>
    </source>
</evidence>
<dbReference type="Gene3D" id="2.80.10.50">
    <property type="match status" value="1"/>
</dbReference>
<dbReference type="PANTHER" id="PTHR10078">
    <property type="entry name" value="INTERLEUKIN-1 FAMILY MEMBER"/>
    <property type="match status" value="1"/>
</dbReference>
<dbReference type="Pfam" id="PF00340">
    <property type="entry name" value="IL1"/>
    <property type="match status" value="1"/>
</dbReference>
<dbReference type="GO" id="GO:0002437">
    <property type="term" value="P:inflammatory response to antigenic stimulus"/>
    <property type="evidence" value="ECO:0007669"/>
    <property type="project" value="TreeGrafter"/>
</dbReference>
<dbReference type="Proteomes" id="UP001177744">
    <property type="component" value="Unassembled WGS sequence"/>
</dbReference>
<evidence type="ECO:0000256" key="4">
    <source>
        <dbReference type="ARBA" id="ARBA00022525"/>
    </source>
</evidence>